<name>A0A2V1H0B1_9GAMM</name>
<gene>
    <name evidence="4" type="ORF">DC094_05425</name>
</gene>
<dbReference type="RefSeq" id="WP_116686032.1">
    <property type="nucleotide sequence ID" value="NZ_CAWNYD010000001.1"/>
</dbReference>
<dbReference type="Proteomes" id="UP000244906">
    <property type="component" value="Unassembled WGS sequence"/>
</dbReference>
<evidence type="ECO:0000256" key="2">
    <source>
        <dbReference type="ARBA" id="ARBA00022481"/>
    </source>
</evidence>
<dbReference type="Gene3D" id="3.30.700.10">
    <property type="entry name" value="Glycoprotein, Type 4 Pilin"/>
    <property type="match status" value="1"/>
</dbReference>
<keyword evidence="2" id="KW-0488">Methylation</keyword>
<comment type="similarity">
    <text evidence="1">Belongs to the N-Me-Phe pilin family.</text>
</comment>
<dbReference type="NCBIfam" id="TIGR02532">
    <property type="entry name" value="IV_pilin_GFxxxE"/>
    <property type="match status" value="1"/>
</dbReference>
<proteinExistence type="inferred from homology"/>
<evidence type="ECO:0000256" key="3">
    <source>
        <dbReference type="SAM" id="Phobius"/>
    </source>
</evidence>
<accession>A0A2V1H0B1</accession>
<protein>
    <submittedName>
        <fullName evidence="4">Pilus assembly protein TapA</fullName>
    </submittedName>
</protein>
<evidence type="ECO:0000256" key="1">
    <source>
        <dbReference type="ARBA" id="ARBA00005233"/>
    </source>
</evidence>
<dbReference type="GO" id="GO:0043107">
    <property type="term" value="P:type IV pilus-dependent motility"/>
    <property type="evidence" value="ECO:0007669"/>
    <property type="project" value="TreeGrafter"/>
</dbReference>
<dbReference type="PANTHER" id="PTHR30093:SF34">
    <property type="entry name" value="PREPILIN PEPTIDASE-DEPENDENT PROTEIN D"/>
    <property type="match status" value="1"/>
</dbReference>
<dbReference type="SUPFAM" id="SSF54523">
    <property type="entry name" value="Pili subunits"/>
    <property type="match status" value="1"/>
</dbReference>
<reference evidence="4 5" key="1">
    <citation type="submission" date="2018-04" db="EMBL/GenBank/DDBJ databases">
        <title>Thalassorhabdus spongiae gen. nov., sp. nov., isolated from a marine sponge in South-West Iceland.</title>
        <authorList>
            <person name="Knobloch S."/>
            <person name="Daussin A."/>
            <person name="Johannsson R."/>
            <person name="Marteinsson V.T."/>
        </authorList>
    </citation>
    <scope>NUCLEOTIDE SEQUENCE [LARGE SCALE GENOMIC DNA]</scope>
    <source>
        <strain evidence="4 5">Hp12</strain>
    </source>
</reference>
<dbReference type="PROSITE" id="PS00409">
    <property type="entry name" value="PROKAR_NTER_METHYL"/>
    <property type="match status" value="1"/>
</dbReference>
<evidence type="ECO:0000313" key="5">
    <source>
        <dbReference type="Proteomes" id="UP000244906"/>
    </source>
</evidence>
<keyword evidence="3" id="KW-1133">Transmembrane helix</keyword>
<dbReference type="AlphaFoldDB" id="A0A2V1H0B1"/>
<dbReference type="PANTHER" id="PTHR30093">
    <property type="entry name" value="GENERAL SECRETION PATHWAY PROTEIN G"/>
    <property type="match status" value="1"/>
</dbReference>
<dbReference type="OrthoDB" id="6266968at2"/>
<keyword evidence="3" id="KW-0812">Transmembrane</keyword>
<sequence length="148" mass="14747">MKMNQLKNAKGFTLIELMIVIAIIGILASIAVPAYSNYQKSARAASLVTAADAFRSAVDVAVQTGEVLTASALALGSNGLPSASNLTVDANVSTATISAGVLTLTGAAAVDGATLIVTPMVSNENVTFSFAGTCTSTGSGALSFCKGI</sequence>
<dbReference type="Pfam" id="PF07963">
    <property type="entry name" value="N_methyl"/>
    <property type="match status" value="1"/>
</dbReference>
<dbReference type="EMBL" id="QDDL01000001">
    <property type="protein sequence ID" value="PVZ72446.1"/>
    <property type="molecule type" value="Genomic_DNA"/>
</dbReference>
<dbReference type="InterPro" id="IPR045584">
    <property type="entry name" value="Pilin-like"/>
</dbReference>
<evidence type="ECO:0000313" key="4">
    <source>
        <dbReference type="EMBL" id="PVZ72446.1"/>
    </source>
</evidence>
<organism evidence="4 5">
    <name type="scientific">Pelagibaculum spongiae</name>
    <dbReference type="NCBI Taxonomy" id="2080658"/>
    <lineage>
        <taxon>Bacteria</taxon>
        <taxon>Pseudomonadati</taxon>
        <taxon>Pseudomonadota</taxon>
        <taxon>Gammaproteobacteria</taxon>
        <taxon>Oceanospirillales</taxon>
        <taxon>Pelagibaculum</taxon>
    </lineage>
</organism>
<keyword evidence="3" id="KW-0472">Membrane</keyword>
<dbReference type="InterPro" id="IPR012902">
    <property type="entry name" value="N_methyl_site"/>
</dbReference>
<comment type="caution">
    <text evidence="4">The sequence shown here is derived from an EMBL/GenBank/DDBJ whole genome shotgun (WGS) entry which is preliminary data.</text>
</comment>
<keyword evidence="5" id="KW-1185">Reference proteome</keyword>
<feature type="transmembrane region" description="Helical" evidence="3">
    <location>
        <begin position="12"/>
        <end position="35"/>
    </location>
</feature>
<dbReference type="GO" id="GO:0044096">
    <property type="term" value="C:type IV pilus"/>
    <property type="evidence" value="ECO:0007669"/>
    <property type="project" value="TreeGrafter"/>
</dbReference>